<dbReference type="EC" id="3.1.3.48" evidence="1"/>
<dbReference type="OrthoDB" id="8815311at2759"/>
<dbReference type="EMBL" id="CM016762">
    <property type="protein sequence ID" value="TMS34001.1"/>
    <property type="molecule type" value="Genomic_DNA"/>
</dbReference>
<evidence type="ECO:0000256" key="1">
    <source>
        <dbReference type="ARBA" id="ARBA00013064"/>
    </source>
</evidence>
<reference evidence="4 5" key="1">
    <citation type="journal article" date="2015" name="Genome Biol.">
        <title>Comparative genomics of Steinernema reveals deeply conserved gene regulatory networks.</title>
        <authorList>
            <person name="Dillman A.R."/>
            <person name="Macchietto M."/>
            <person name="Porter C.F."/>
            <person name="Rogers A."/>
            <person name="Williams B."/>
            <person name="Antoshechkin I."/>
            <person name="Lee M.M."/>
            <person name="Goodwin Z."/>
            <person name="Lu X."/>
            <person name="Lewis E.E."/>
            <person name="Goodrich-Blair H."/>
            <person name="Stock S.P."/>
            <person name="Adams B.J."/>
            <person name="Sternberg P.W."/>
            <person name="Mortazavi A."/>
        </authorList>
    </citation>
    <scope>NUCLEOTIDE SEQUENCE [LARGE SCALE GENOMIC DNA]</scope>
    <source>
        <strain evidence="4 5">ALL</strain>
    </source>
</reference>
<dbReference type="GO" id="GO:0035556">
    <property type="term" value="P:intracellular signal transduction"/>
    <property type="evidence" value="ECO:0007669"/>
    <property type="project" value="TreeGrafter"/>
</dbReference>
<evidence type="ECO:0000313" key="5">
    <source>
        <dbReference type="Proteomes" id="UP000298663"/>
    </source>
</evidence>
<dbReference type="GO" id="GO:0030154">
    <property type="term" value="P:cell differentiation"/>
    <property type="evidence" value="ECO:0007669"/>
    <property type="project" value="TreeGrafter"/>
</dbReference>
<dbReference type="AlphaFoldDB" id="A0A4U8UMF3"/>
<dbReference type="GO" id="GO:0001784">
    <property type="term" value="F:phosphotyrosine residue binding"/>
    <property type="evidence" value="ECO:0007669"/>
    <property type="project" value="TreeGrafter"/>
</dbReference>
<reference evidence="4 5" key="2">
    <citation type="journal article" date="2019" name="G3 (Bethesda)">
        <title>Hybrid Assembly of the Genome of the Entomopathogenic Nematode Steinernema carpocapsae Identifies the X-Chromosome.</title>
        <authorList>
            <person name="Serra L."/>
            <person name="Macchietto M."/>
            <person name="Macias-Munoz A."/>
            <person name="McGill C.J."/>
            <person name="Rodriguez I.M."/>
            <person name="Rodriguez B."/>
            <person name="Murad R."/>
            <person name="Mortazavi A."/>
        </authorList>
    </citation>
    <scope>NUCLEOTIDE SEQUENCE [LARGE SCALE GENOMIC DNA]</scope>
    <source>
        <strain evidence="4 5">ALL</strain>
    </source>
</reference>
<comment type="caution">
    <text evidence="4">The sequence shown here is derived from an EMBL/GenBank/DDBJ whole genome shotgun (WGS) entry which is preliminary data.</text>
</comment>
<dbReference type="PANTHER" id="PTHR46257:SF3">
    <property type="entry name" value="TYROSINE-PROTEIN PHOSPHATASE CORKSCREW"/>
    <property type="match status" value="1"/>
</dbReference>
<name>A0A4U8UMF3_STECR</name>
<evidence type="ECO:0000256" key="3">
    <source>
        <dbReference type="ARBA" id="ARBA00022912"/>
    </source>
</evidence>
<proteinExistence type="predicted"/>
<keyword evidence="5" id="KW-1185">Reference proteome</keyword>
<dbReference type="GO" id="GO:0000278">
    <property type="term" value="P:mitotic cell cycle"/>
    <property type="evidence" value="ECO:0007669"/>
    <property type="project" value="TreeGrafter"/>
</dbReference>
<evidence type="ECO:0000256" key="2">
    <source>
        <dbReference type="ARBA" id="ARBA00022801"/>
    </source>
</evidence>
<keyword evidence="3" id="KW-0904">Protein phosphatase</keyword>
<dbReference type="GO" id="GO:0005737">
    <property type="term" value="C:cytoplasm"/>
    <property type="evidence" value="ECO:0007669"/>
    <property type="project" value="TreeGrafter"/>
</dbReference>
<dbReference type="GO" id="GO:0004726">
    <property type="term" value="F:non-membrane spanning protein tyrosine phosphatase activity"/>
    <property type="evidence" value="ECO:0007669"/>
    <property type="project" value="TreeGrafter"/>
</dbReference>
<organism evidence="4 5">
    <name type="scientific">Steinernema carpocapsae</name>
    <name type="common">Entomopathogenic nematode</name>
    <dbReference type="NCBI Taxonomy" id="34508"/>
    <lineage>
        <taxon>Eukaryota</taxon>
        <taxon>Metazoa</taxon>
        <taxon>Ecdysozoa</taxon>
        <taxon>Nematoda</taxon>
        <taxon>Chromadorea</taxon>
        <taxon>Rhabditida</taxon>
        <taxon>Tylenchina</taxon>
        <taxon>Panagrolaimomorpha</taxon>
        <taxon>Strongyloidoidea</taxon>
        <taxon>Steinernematidae</taxon>
        <taxon>Steinernema</taxon>
    </lineage>
</organism>
<accession>A0A4U8UMF3</accession>
<dbReference type="EMBL" id="AZBU02000001">
    <property type="protein sequence ID" value="TMS34001.1"/>
    <property type="molecule type" value="Genomic_DNA"/>
</dbReference>
<keyword evidence="2" id="KW-0378">Hydrolase</keyword>
<dbReference type="InterPro" id="IPR029021">
    <property type="entry name" value="Prot-tyrosine_phosphatase-like"/>
</dbReference>
<evidence type="ECO:0000313" key="4">
    <source>
        <dbReference type="EMBL" id="TMS34001.1"/>
    </source>
</evidence>
<dbReference type="Proteomes" id="UP000298663">
    <property type="component" value="Chromosome X"/>
</dbReference>
<protein>
    <recommendedName>
        <fullName evidence="1">protein-tyrosine-phosphatase</fullName>
        <ecNumber evidence="1">3.1.3.48</ecNumber>
    </recommendedName>
</protein>
<gene>
    <name evidence="4" type="ORF">L596_001671</name>
</gene>
<sequence length="100" mass="12346">MVREQRSGMVQTEHQYRLNRPGLPRRGESVPRRALPWNWPHCGPLQCWHRQNRNFHRDRHPDQPDQEDRLQLPNRHLQHVKMVREQRSGMVQTEHQYRFL</sequence>
<dbReference type="InterPro" id="IPR052123">
    <property type="entry name" value="Non-rcpt_Tyr_Phosphatase"/>
</dbReference>
<dbReference type="PANTHER" id="PTHR46257">
    <property type="entry name" value="TYROSINE-PROTEIN PHOSPHATASE CORKSCREW"/>
    <property type="match status" value="1"/>
</dbReference>
<dbReference type="SUPFAM" id="SSF52799">
    <property type="entry name" value="(Phosphotyrosine protein) phosphatases II"/>
    <property type="match status" value="1"/>
</dbReference>